<keyword evidence="2" id="KW-1185">Reference proteome</keyword>
<reference evidence="1 2" key="1">
    <citation type="submission" date="2023-01" db="EMBL/GenBank/DDBJ databases">
        <title>Novel diversity within Roseofilum (Cyanobacteria; Desertifilaceae) from marine benthic mats with descriptions of four novel species.</title>
        <authorList>
            <person name="Wang Y."/>
            <person name="Berthold D.E."/>
            <person name="Hu J."/>
            <person name="Lefler F.W."/>
            <person name="Laughinghouse H.D. IV."/>
        </authorList>
    </citation>
    <scope>NUCLEOTIDE SEQUENCE [LARGE SCALE GENOMIC DNA]</scope>
    <source>
        <strain evidence="1 2">BLCC-M114</strain>
    </source>
</reference>
<proteinExistence type="predicted"/>
<organism evidence="1 2">
    <name type="scientific">Roseofilum capinflatum BLCC-M114</name>
    <dbReference type="NCBI Taxonomy" id="3022440"/>
    <lineage>
        <taxon>Bacteria</taxon>
        <taxon>Bacillati</taxon>
        <taxon>Cyanobacteriota</taxon>
        <taxon>Cyanophyceae</taxon>
        <taxon>Desertifilales</taxon>
        <taxon>Desertifilaceae</taxon>
        <taxon>Roseofilum</taxon>
        <taxon>Roseofilum capinflatum</taxon>
    </lineage>
</organism>
<sequence length="48" mass="5646">MTLIAPEIAHFSVEEYHHMIEYLDYTNMNIYSLRSPRSQKPGFCHGDC</sequence>
<evidence type="ECO:0000313" key="1">
    <source>
        <dbReference type="EMBL" id="MDJ1174426.1"/>
    </source>
</evidence>
<gene>
    <name evidence="1" type="ORF">PMG25_10020</name>
</gene>
<dbReference type="EMBL" id="JAQOSO010000055">
    <property type="protein sequence ID" value="MDJ1174426.1"/>
    <property type="molecule type" value="Genomic_DNA"/>
</dbReference>
<protein>
    <submittedName>
        <fullName evidence="1">Uncharacterized protein</fullName>
    </submittedName>
</protein>
<evidence type="ECO:0000313" key="2">
    <source>
        <dbReference type="Proteomes" id="UP001235849"/>
    </source>
</evidence>
<accession>A0ABT7B798</accession>
<comment type="caution">
    <text evidence="1">The sequence shown here is derived from an EMBL/GenBank/DDBJ whole genome shotgun (WGS) entry which is preliminary data.</text>
</comment>
<dbReference type="Proteomes" id="UP001235849">
    <property type="component" value="Unassembled WGS sequence"/>
</dbReference>
<dbReference type="RefSeq" id="WP_283766755.1">
    <property type="nucleotide sequence ID" value="NZ_JAQOSO010000055.1"/>
</dbReference>
<name>A0ABT7B798_9CYAN</name>